<dbReference type="SUPFAM" id="SSF53850">
    <property type="entry name" value="Periplasmic binding protein-like II"/>
    <property type="match status" value="1"/>
</dbReference>
<comment type="similarity">
    <text evidence="2">Belongs to the bacterial solute-binding protein 5 family.</text>
</comment>
<evidence type="ECO:0000259" key="5">
    <source>
        <dbReference type="Pfam" id="PF00496"/>
    </source>
</evidence>
<dbReference type="GO" id="GO:0043190">
    <property type="term" value="C:ATP-binding cassette (ABC) transporter complex"/>
    <property type="evidence" value="ECO:0007669"/>
    <property type="project" value="InterPro"/>
</dbReference>
<dbReference type="InterPro" id="IPR039424">
    <property type="entry name" value="SBP_5"/>
</dbReference>
<dbReference type="RefSeq" id="WP_085423879.1">
    <property type="nucleotide sequence ID" value="NZ_FXAF01000008.1"/>
</dbReference>
<sequence length="506" mass="55298">MLKVTCGLVGRLMRRIAWATGTMLIAGVALPVQAETLTIALSSSVNTLDPTQAQVVGTDVSVAAHLYSSLVARNADSKLVGVLAEKWYPEGDSTWVFDLKAGVTFADGEPLDASVVKWNIDRIRNPETKSRNRAWFDPVSGVEVVSPTQIKIHTKGAYPTLPDQLSMIFFLSPKWMESHNPANEVYGTGEFKLKEFVAGDRLVLVRNEAYKGAASPFDSVVFKIVPEPAARVAAISTGEADLAFDIPLEEVERLKGGGKTNAGWVASSRSMVVRMNTAKPPFSDNVKLRQAVNYAIDKQAIVDGLLGGLGTVSNCQIMTPAYFGYNADLKPYPYDPEKAKQLIAESGLVSGTQIELQVPMGRYFMASEISQVVAAQLQEVGLDAVIREYDFSSWVQPYSRGEMGAMSLMGQAWPTLDADGQLGLYASQNPTAYFKNADYDAALKAGRATNDPKDRLVHYKQATEIMCREAPVIFLFAQPFTYATSARIEWKARGDDWIRAADVVLK</sequence>
<dbReference type="Proteomes" id="UP000192903">
    <property type="component" value="Unassembled WGS sequence"/>
</dbReference>
<dbReference type="PIRSF" id="PIRSF002741">
    <property type="entry name" value="MppA"/>
    <property type="match status" value="1"/>
</dbReference>
<evidence type="ECO:0000313" key="6">
    <source>
        <dbReference type="EMBL" id="SMF59948.1"/>
    </source>
</evidence>
<dbReference type="AlphaFoldDB" id="A0A1X7FWG6"/>
<feature type="domain" description="Solute-binding protein family 5" evidence="5">
    <location>
        <begin position="78"/>
        <end position="429"/>
    </location>
</feature>
<name>A0A1X7FWG6_9HYPH</name>
<dbReference type="GO" id="GO:0015833">
    <property type="term" value="P:peptide transport"/>
    <property type="evidence" value="ECO:0007669"/>
    <property type="project" value="TreeGrafter"/>
</dbReference>
<dbReference type="EMBL" id="FXAF01000008">
    <property type="protein sequence ID" value="SMF59948.1"/>
    <property type="molecule type" value="Genomic_DNA"/>
</dbReference>
<dbReference type="GO" id="GO:0030288">
    <property type="term" value="C:outer membrane-bounded periplasmic space"/>
    <property type="evidence" value="ECO:0007669"/>
    <property type="project" value="UniProtKB-ARBA"/>
</dbReference>
<accession>A0A1X7FWG6</accession>
<dbReference type="PANTHER" id="PTHR30290">
    <property type="entry name" value="PERIPLASMIC BINDING COMPONENT OF ABC TRANSPORTER"/>
    <property type="match status" value="1"/>
</dbReference>
<keyword evidence="4" id="KW-0732">Signal</keyword>
<dbReference type="OrthoDB" id="9803988at2"/>
<evidence type="ECO:0000256" key="4">
    <source>
        <dbReference type="ARBA" id="ARBA00022729"/>
    </source>
</evidence>
<evidence type="ECO:0000256" key="1">
    <source>
        <dbReference type="ARBA" id="ARBA00004418"/>
    </source>
</evidence>
<dbReference type="GO" id="GO:1904680">
    <property type="term" value="F:peptide transmembrane transporter activity"/>
    <property type="evidence" value="ECO:0007669"/>
    <property type="project" value="TreeGrafter"/>
</dbReference>
<dbReference type="Pfam" id="PF00496">
    <property type="entry name" value="SBP_bac_5"/>
    <property type="match status" value="1"/>
</dbReference>
<evidence type="ECO:0000256" key="2">
    <source>
        <dbReference type="ARBA" id="ARBA00005695"/>
    </source>
</evidence>
<dbReference type="Gene3D" id="3.90.76.10">
    <property type="entry name" value="Dipeptide-binding Protein, Domain 1"/>
    <property type="match status" value="1"/>
</dbReference>
<dbReference type="STRING" id="464029.SAMN02982989_0998"/>
<organism evidence="6 7">
    <name type="scientific">Xaviernesmea oryzae</name>
    <dbReference type="NCBI Taxonomy" id="464029"/>
    <lineage>
        <taxon>Bacteria</taxon>
        <taxon>Pseudomonadati</taxon>
        <taxon>Pseudomonadota</taxon>
        <taxon>Alphaproteobacteria</taxon>
        <taxon>Hyphomicrobiales</taxon>
        <taxon>Rhizobiaceae</taxon>
        <taxon>Rhizobium/Agrobacterium group</taxon>
        <taxon>Xaviernesmea</taxon>
    </lineage>
</organism>
<gene>
    <name evidence="6" type="ORF">SAMN02982989_0998</name>
</gene>
<dbReference type="InterPro" id="IPR030678">
    <property type="entry name" value="Peptide/Ni-bd"/>
</dbReference>
<keyword evidence="3" id="KW-0813">Transport</keyword>
<evidence type="ECO:0000313" key="7">
    <source>
        <dbReference type="Proteomes" id="UP000192903"/>
    </source>
</evidence>
<evidence type="ECO:0000256" key="3">
    <source>
        <dbReference type="ARBA" id="ARBA00022448"/>
    </source>
</evidence>
<dbReference type="Gene3D" id="3.10.105.10">
    <property type="entry name" value="Dipeptide-binding Protein, Domain 3"/>
    <property type="match status" value="1"/>
</dbReference>
<reference evidence="7" key="1">
    <citation type="submission" date="2017-04" db="EMBL/GenBank/DDBJ databases">
        <authorList>
            <person name="Varghese N."/>
            <person name="Submissions S."/>
        </authorList>
    </citation>
    <scope>NUCLEOTIDE SEQUENCE [LARGE SCALE GENOMIC DNA]</scope>
    <source>
        <strain evidence="7">B4P</strain>
    </source>
</reference>
<dbReference type="PANTHER" id="PTHR30290:SF9">
    <property type="entry name" value="OLIGOPEPTIDE-BINDING PROTEIN APPA"/>
    <property type="match status" value="1"/>
</dbReference>
<keyword evidence="7" id="KW-1185">Reference proteome</keyword>
<dbReference type="InterPro" id="IPR000914">
    <property type="entry name" value="SBP_5_dom"/>
</dbReference>
<protein>
    <submittedName>
        <fullName evidence="6">Peptide/nickel transport system substrate-binding protein</fullName>
    </submittedName>
</protein>
<dbReference type="Gene3D" id="3.40.190.10">
    <property type="entry name" value="Periplasmic binding protein-like II"/>
    <property type="match status" value="1"/>
</dbReference>
<proteinExistence type="inferred from homology"/>
<comment type="subcellular location">
    <subcellularLocation>
        <location evidence="1">Periplasm</location>
    </subcellularLocation>
</comment>